<feature type="transmembrane region" description="Helical" evidence="9">
    <location>
        <begin position="62"/>
        <end position="87"/>
    </location>
</feature>
<evidence type="ECO:0000256" key="6">
    <source>
        <dbReference type="ARBA" id="ARBA00022989"/>
    </source>
</evidence>
<dbReference type="PANTHER" id="PTHR23137:SF6">
    <property type="entry name" value="VESICLE TRANSPORT PROTEIN"/>
    <property type="match status" value="1"/>
</dbReference>
<feature type="compositionally biased region" description="Basic and acidic residues" evidence="10">
    <location>
        <begin position="1"/>
        <end position="10"/>
    </location>
</feature>
<sequence>MFGSMRRADDPGVSSDEAATSQQPSLTTGMSWELRVQSFAGLFILSIIASFCGSYLLLLTKITGFCIMTSISAILSLSSTCCLMGPVGQIKKMFDKSRWISSSLYILMIILTLISGLFLENAVLAIICTAGQYIAMAWYSLSYIPYAREAISRILC</sequence>
<dbReference type="PANTHER" id="PTHR23137">
    <property type="entry name" value="VESICLE TRANSPORT PROTEIN-RELATED"/>
    <property type="match status" value="1"/>
</dbReference>
<dbReference type="OrthoDB" id="73614at2759"/>
<keyword evidence="4 9" id="KW-0812">Transmembrane</keyword>
<dbReference type="GO" id="GO:0016020">
    <property type="term" value="C:membrane"/>
    <property type="evidence" value="ECO:0007669"/>
    <property type="project" value="UniProtKB-SubCell"/>
</dbReference>
<keyword evidence="12" id="KW-1185">Reference proteome</keyword>
<name>A0A9P1I7B3_9PELO</name>
<gene>
    <name evidence="11" type="ORF">CAMP_LOCUS2138</name>
</gene>
<evidence type="ECO:0000313" key="12">
    <source>
        <dbReference type="Proteomes" id="UP001152747"/>
    </source>
</evidence>
<feature type="transmembrane region" description="Helical" evidence="9">
    <location>
        <begin position="99"/>
        <end position="118"/>
    </location>
</feature>
<feature type="region of interest" description="Disordered" evidence="10">
    <location>
        <begin position="1"/>
        <end position="24"/>
    </location>
</feature>
<reference evidence="11" key="1">
    <citation type="submission" date="2022-11" db="EMBL/GenBank/DDBJ databases">
        <authorList>
            <person name="Kikuchi T."/>
        </authorList>
    </citation>
    <scope>NUCLEOTIDE SEQUENCE</scope>
    <source>
        <strain evidence="11">PS1010</strain>
    </source>
</reference>
<protein>
    <recommendedName>
        <fullName evidence="9">Vesicle transport protein</fullName>
    </recommendedName>
</protein>
<evidence type="ECO:0000256" key="9">
    <source>
        <dbReference type="RuleBase" id="RU363111"/>
    </source>
</evidence>
<dbReference type="InterPro" id="IPR011691">
    <property type="entry name" value="Vesicle_transpt_SFT2"/>
</dbReference>
<comment type="subcellular location">
    <subcellularLocation>
        <location evidence="2 9">Membrane</location>
        <topology evidence="2 9">Multi-pass membrane protein</topology>
    </subcellularLocation>
</comment>
<evidence type="ECO:0000256" key="1">
    <source>
        <dbReference type="ARBA" id="ARBA00003566"/>
    </source>
</evidence>
<evidence type="ECO:0000313" key="11">
    <source>
        <dbReference type="EMBL" id="CAI5439501.1"/>
    </source>
</evidence>
<keyword evidence="5 9" id="KW-0653">Protein transport</keyword>
<dbReference type="Pfam" id="PF04178">
    <property type="entry name" value="Got1"/>
    <property type="match status" value="1"/>
</dbReference>
<comment type="function">
    <text evidence="1 9">May be involved in fusion of retrograde transport vesicles derived from an endocytic compartment with the Golgi complex.</text>
</comment>
<dbReference type="GO" id="GO:0016192">
    <property type="term" value="P:vesicle-mediated transport"/>
    <property type="evidence" value="ECO:0007669"/>
    <property type="project" value="InterPro"/>
</dbReference>
<evidence type="ECO:0000256" key="2">
    <source>
        <dbReference type="ARBA" id="ARBA00004141"/>
    </source>
</evidence>
<evidence type="ECO:0000256" key="4">
    <source>
        <dbReference type="ARBA" id="ARBA00022692"/>
    </source>
</evidence>
<organism evidence="11 12">
    <name type="scientific">Caenorhabditis angaria</name>
    <dbReference type="NCBI Taxonomy" id="860376"/>
    <lineage>
        <taxon>Eukaryota</taxon>
        <taxon>Metazoa</taxon>
        <taxon>Ecdysozoa</taxon>
        <taxon>Nematoda</taxon>
        <taxon>Chromadorea</taxon>
        <taxon>Rhabditida</taxon>
        <taxon>Rhabditina</taxon>
        <taxon>Rhabditomorpha</taxon>
        <taxon>Rhabditoidea</taxon>
        <taxon>Rhabditidae</taxon>
        <taxon>Peloderinae</taxon>
        <taxon>Caenorhabditis</taxon>
    </lineage>
</organism>
<dbReference type="GO" id="GO:0005737">
    <property type="term" value="C:cytoplasm"/>
    <property type="evidence" value="ECO:0007669"/>
    <property type="project" value="UniProtKB-ARBA"/>
</dbReference>
<dbReference type="EMBL" id="CANHGI010000001">
    <property type="protein sequence ID" value="CAI5439501.1"/>
    <property type="molecule type" value="Genomic_DNA"/>
</dbReference>
<evidence type="ECO:0000256" key="10">
    <source>
        <dbReference type="SAM" id="MobiDB-lite"/>
    </source>
</evidence>
<keyword evidence="6 9" id="KW-1133">Transmembrane helix</keyword>
<dbReference type="GO" id="GO:0012505">
    <property type="term" value="C:endomembrane system"/>
    <property type="evidence" value="ECO:0007669"/>
    <property type="project" value="UniProtKB-ARBA"/>
</dbReference>
<feature type="transmembrane region" description="Helical" evidence="9">
    <location>
        <begin position="39"/>
        <end position="56"/>
    </location>
</feature>
<evidence type="ECO:0000256" key="5">
    <source>
        <dbReference type="ARBA" id="ARBA00022927"/>
    </source>
</evidence>
<dbReference type="InterPro" id="IPR007305">
    <property type="entry name" value="Vesicle_transpt_Got1/SFT2"/>
</dbReference>
<comment type="caution">
    <text evidence="11">The sequence shown here is derived from an EMBL/GenBank/DDBJ whole genome shotgun (WGS) entry which is preliminary data.</text>
</comment>
<keyword evidence="3 9" id="KW-0813">Transport</keyword>
<feature type="transmembrane region" description="Helical" evidence="9">
    <location>
        <begin position="124"/>
        <end position="144"/>
    </location>
</feature>
<dbReference type="AlphaFoldDB" id="A0A9P1I7B3"/>
<keyword evidence="7 9" id="KW-0472">Membrane</keyword>
<accession>A0A9P1I7B3</accession>
<dbReference type="Proteomes" id="UP001152747">
    <property type="component" value="Unassembled WGS sequence"/>
</dbReference>
<evidence type="ECO:0000256" key="8">
    <source>
        <dbReference type="ARBA" id="ARBA00025800"/>
    </source>
</evidence>
<evidence type="ECO:0000256" key="7">
    <source>
        <dbReference type="ARBA" id="ARBA00023136"/>
    </source>
</evidence>
<dbReference type="GO" id="GO:0015031">
    <property type="term" value="P:protein transport"/>
    <property type="evidence" value="ECO:0007669"/>
    <property type="project" value="UniProtKB-KW"/>
</dbReference>
<comment type="similarity">
    <text evidence="8 9">Belongs to the SFT2 family.</text>
</comment>
<proteinExistence type="inferred from homology"/>
<evidence type="ECO:0000256" key="3">
    <source>
        <dbReference type="ARBA" id="ARBA00022448"/>
    </source>
</evidence>